<dbReference type="EMBL" id="PDCK01000042">
    <property type="protein sequence ID" value="PRQ36052.1"/>
    <property type="molecule type" value="Genomic_DNA"/>
</dbReference>
<keyword evidence="3 5" id="KW-0853">WD repeat</keyword>
<comment type="subcellular location">
    <subcellularLocation>
        <location evidence="1">Cytoplasm</location>
    </subcellularLocation>
</comment>
<evidence type="ECO:0000313" key="7">
    <source>
        <dbReference type="Proteomes" id="UP000238479"/>
    </source>
</evidence>
<protein>
    <submittedName>
        <fullName evidence="6">Putative transcription factor WD40-like family</fullName>
    </submittedName>
</protein>
<gene>
    <name evidence="6" type="ORF">RchiOBHm_Chr4g0387201</name>
</gene>
<feature type="repeat" description="WD" evidence="5">
    <location>
        <begin position="1"/>
        <end position="30"/>
    </location>
</feature>
<reference evidence="6 7" key="1">
    <citation type="journal article" date="2018" name="Nat. Genet.">
        <title>The Rosa genome provides new insights in the design of modern roses.</title>
        <authorList>
            <person name="Bendahmane M."/>
        </authorList>
    </citation>
    <scope>NUCLEOTIDE SEQUENCE [LARGE SCALE GENOMIC DNA]</scope>
    <source>
        <strain evidence="7">cv. Old Blush</strain>
    </source>
</reference>
<dbReference type="GO" id="GO:0031087">
    <property type="term" value="P:deadenylation-independent decapping of nuclear-transcribed mRNA"/>
    <property type="evidence" value="ECO:0007669"/>
    <property type="project" value="InterPro"/>
</dbReference>
<dbReference type="AlphaFoldDB" id="A0A2P6QPE8"/>
<dbReference type="STRING" id="74649.A0A2P6QPE8"/>
<evidence type="ECO:0000256" key="4">
    <source>
        <dbReference type="ARBA" id="ARBA00022737"/>
    </source>
</evidence>
<dbReference type="PANTHER" id="PTHR15598:SF5">
    <property type="entry name" value="ENHANCER OF MRNA-DECAPPING PROTEIN 4"/>
    <property type="match status" value="1"/>
</dbReference>
<evidence type="ECO:0000256" key="2">
    <source>
        <dbReference type="ARBA" id="ARBA00022490"/>
    </source>
</evidence>
<sequence length="90" mass="10175">MDDHPAGMVSASMDGTIKIWEDRKSQPLLVLRPYDGPPVQSPTFVTAPKRPDHIIHIKVGPPNQEEKIWSSESEEGWLLNELRHGNVLRP</sequence>
<proteinExistence type="predicted"/>
<organism evidence="6 7">
    <name type="scientific">Rosa chinensis</name>
    <name type="common">China rose</name>
    <dbReference type="NCBI Taxonomy" id="74649"/>
    <lineage>
        <taxon>Eukaryota</taxon>
        <taxon>Viridiplantae</taxon>
        <taxon>Streptophyta</taxon>
        <taxon>Embryophyta</taxon>
        <taxon>Tracheophyta</taxon>
        <taxon>Spermatophyta</taxon>
        <taxon>Magnoliopsida</taxon>
        <taxon>eudicotyledons</taxon>
        <taxon>Gunneridae</taxon>
        <taxon>Pentapetalae</taxon>
        <taxon>rosids</taxon>
        <taxon>fabids</taxon>
        <taxon>Rosales</taxon>
        <taxon>Rosaceae</taxon>
        <taxon>Rosoideae</taxon>
        <taxon>Rosoideae incertae sedis</taxon>
        <taxon>Rosa</taxon>
    </lineage>
</organism>
<keyword evidence="2" id="KW-0963">Cytoplasm</keyword>
<keyword evidence="4" id="KW-0677">Repeat</keyword>
<dbReference type="Proteomes" id="UP000238479">
    <property type="component" value="Chromosome 4"/>
</dbReference>
<name>A0A2P6QPE8_ROSCH</name>
<comment type="caution">
    <text evidence="6">The sequence shown here is derived from an EMBL/GenBank/DDBJ whole genome shotgun (WGS) entry which is preliminary data.</text>
</comment>
<dbReference type="InterPro" id="IPR001680">
    <property type="entry name" value="WD40_rpt"/>
</dbReference>
<dbReference type="PANTHER" id="PTHR15598">
    <property type="entry name" value="ENHANCER OF MRNA-DECAPPING PROTEIN 4"/>
    <property type="match status" value="1"/>
</dbReference>
<dbReference type="GO" id="GO:0000932">
    <property type="term" value="C:P-body"/>
    <property type="evidence" value="ECO:0007669"/>
    <property type="project" value="TreeGrafter"/>
</dbReference>
<evidence type="ECO:0000313" key="6">
    <source>
        <dbReference type="EMBL" id="PRQ36052.1"/>
    </source>
</evidence>
<accession>A0A2P6QPE8</accession>
<dbReference type="PROSITE" id="PS50082">
    <property type="entry name" value="WD_REPEATS_2"/>
    <property type="match status" value="1"/>
</dbReference>
<evidence type="ECO:0000256" key="5">
    <source>
        <dbReference type="PROSITE-ProRule" id="PRU00221"/>
    </source>
</evidence>
<evidence type="ECO:0000256" key="3">
    <source>
        <dbReference type="ARBA" id="ARBA00022574"/>
    </source>
</evidence>
<evidence type="ECO:0000256" key="1">
    <source>
        <dbReference type="ARBA" id="ARBA00004496"/>
    </source>
</evidence>
<dbReference type="Gramene" id="PRQ36052">
    <property type="protein sequence ID" value="PRQ36052"/>
    <property type="gene ID" value="RchiOBHm_Chr4g0387201"/>
</dbReference>
<keyword evidence="7" id="KW-1185">Reference proteome</keyword>
<dbReference type="InterPro" id="IPR045152">
    <property type="entry name" value="EDC4-like"/>
</dbReference>